<dbReference type="PANTHER" id="PTHR12318">
    <property type="entry name" value="TESTOSTERONE-REGULATED PROTEIN RP2"/>
    <property type="match status" value="1"/>
</dbReference>
<proteinExistence type="predicted"/>
<dbReference type="EMBL" id="FXUI01000003">
    <property type="protein sequence ID" value="SMP62259.1"/>
    <property type="molecule type" value="Genomic_DNA"/>
</dbReference>
<evidence type="ECO:0000259" key="7">
    <source>
        <dbReference type="PROSITE" id="PS51462"/>
    </source>
</evidence>
<dbReference type="InterPro" id="IPR015797">
    <property type="entry name" value="NUDIX_hydrolase-like_dom_sf"/>
</dbReference>
<dbReference type="SUPFAM" id="SSF55811">
    <property type="entry name" value="Nudix"/>
    <property type="match status" value="1"/>
</dbReference>
<sequence length="284" mass="30403">MAASIAILLAGLHAIGNGPAMFPSAPSHLPMPSQGVRVVPAATVVIFRHAADGGPPELLMVQRSDGMRFAGGAAVFPGGRVDPADHDLARQLLPDQLEEIAAARIAAVRETLEETGLLIAIRTPVTAREAVAARAMLLETGRLDTVLAHFGWELDLGRLAFFAHWCPLWEGAFDTRFFVLDLGTGAVDVTVDATENSRLFWTSAADALAMADRGEIAVIFPTRRNLERLAQYAGHAEALADIAAHPVHRIHPAIELRDGEEWLVIPDGLGYPVLGQLKSSARRG</sequence>
<comment type="cofactor">
    <cofactor evidence="1">
        <name>Mn(2+)</name>
        <dbReference type="ChEBI" id="CHEBI:29035"/>
    </cofactor>
</comment>
<evidence type="ECO:0000313" key="9">
    <source>
        <dbReference type="Proteomes" id="UP001157910"/>
    </source>
</evidence>
<dbReference type="PROSITE" id="PS51462">
    <property type="entry name" value="NUDIX"/>
    <property type="match status" value="1"/>
</dbReference>
<dbReference type="PANTHER" id="PTHR12318:SF0">
    <property type="entry name" value="ACYL-COENZYME A DIPHOSPHATASE NUDT19"/>
    <property type="match status" value="1"/>
</dbReference>
<keyword evidence="3" id="KW-0479">Metal-binding</keyword>
<evidence type="ECO:0000256" key="5">
    <source>
        <dbReference type="ARBA" id="ARBA00022842"/>
    </source>
</evidence>
<feature type="domain" description="Nudix hydrolase" evidence="7">
    <location>
        <begin position="37"/>
        <end position="224"/>
    </location>
</feature>
<gene>
    <name evidence="8" type="ORF">SAMN06296065_103437</name>
</gene>
<dbReference type="InterPro" id="IPR000086">
    <property type="entry name" value="NUDIX_hydrolase_dom"/>
</dbReference>
<evidence type="ECO:0000256" key="6">
    <source>
        <dbReference type="ARBA" id="ARBA00023211"/>
    </source>
</evidence>
<evidence type="ECO:0000313" key="8">
    <source>
        <dbReference type="EMBL" id="SMP62259.1"/>
    </source>
</evidence>
<name>A0ABY1Q8D5_9SPHN</name>
<evidence type="ECO:0000256" key="3">
    <source>
        <dbReference type="ARBA" id="ARBA00022723"/>
    </source>
</evidence>
<reference evidence="8 9" key="1">
    <citation type="submission" date="2017-05" db="EMBL/GenBank/DDBJ databases">
        <authorList>
            <person name="Varghese N."/>
            <person name="Submissions S."/>
        </authorList>
    </citation>
    <scope>NUCLEOTIDE SEQUENCE [LARGE SCALE GENOMIC DNA]</scope>
    <source>
        <strain evidence="8 9">SM16</strain>
    </source>
</reference>
<evidence type="ECO:0000256" key="1">
    <source>
        <dbReference type="ARBA" id="ARBA00001936"/>
    </source>
</evidence>
<dbReference type="Gene3D" id="3.90.79.10">
    <property type="entry name" value="Nucleoside Triphosphate Pyrophosphohydrolase"/>
    <property type="match status" value="1"/>
</dbReference>
<dbReference type="InterPro" id="IPR039121">
    <property type="entry name" value="NUDT19"/>
</dbReference>
<evidence type="ECO:0000256" key="4">
    <source>
        <dbReference type="ARBA" id="ARBA00022801"/>
    </source>
</evidence>
<comment type="cofactor">
    <cofactor evidence="2">
        <name>Mg(2+)</name>
        <dbReference type="ChEBI" id="CHEBI:18420"/>
    </cofactor>
</comment>
<accession>A0ABY1Q8D5</accession>
<evidence type="ECO:0000256" key="2">
    <source>
        <dbReference type="ARBA" id="ARBA00001946"/>
    </source>
</evidence>
<keyword evidence="4" id="KW-0378">Hydrolase</keyword>
<keyword evidence="9" id="KW-1185">Reference proteome</keyword>
<protein>
    <submittedName>
        <fullName evidence="8">NUDIX domain-containing protein</fullName>
    </submittedName>
</protein>
<keyword evidence="6" id="KW-0464">Manganese</keyword>
<dbReference type="Proteomes" id="UP001157910">
    <property type="component" value="Unassembled WGS sequence"/>
</dbReference>
<comment type="caution">
    <text evidence="8">The sequence shown here is derived from an EMBL/GenBank/DDBJ whole genome shotgun (WGS) entry which is preliminary data.</text>
</comment>
<organism evidence="8 9">
    <name type="scientific">Novosphingobium panipatense</name>
    <dbReference type="NCBI Taxonomy" id="428991"/>
    <lineage>
        <taxon>Bacteria</taxon>
        <taxon>Pseudomonadati</taxon>
        <taxon>Pseudomonadota</taxon>
        <taxon>Alphaproteobacteria</taxon>
        <taxon>Sphingomonadales</taxon>
        <taxon>Sphingomonadaceae</taxon>
        <taxon>Novosphingobium</taxon>
    </lineage>
</organism>
<keyword evidence="5" id="KW-0460">Magnesium</keyword>